<accession>A0A8D8CYS1</accession>
<dbReference type="EMBL" id="HBUE01144997">
    <property type="protein sequence ID" value="CAG6502472.1"/>
    <property type="molecule type" value="Transcribed_RNA"/>
</dbReference>
<protein>
    <submittedName>
        <fullName evidence="1">(northern house mosquito) hypothetical protein</fullName>
    </submittedName>
</protein>
<name>A0A8D8CYS1_CULPI</name>
<organism evidence="1">
    <name type="scientific">Culex pipiens</name>
    <name type="common">House mosquito</name>
    <dbReference type="NCBI Taxonomy" id="7175"/>
    <lineage>
        <taxon>Eukaryota</taxon>
        <taxon>Metazoa</taxon>
        <taxon>Ecdysozoa</taxon>
        <taxon>Arthropoda</taxon>
        <taxon>Hexapoda</taxon>
        <taxon>Insecta</taxon>
        <taxon>Pterygota</taxon>
        <taxon>Neoptera</taxon>
        <taxon>Endopterygota</taxon>
        <taxon>Diptera</taxon>
        <taxon>Nematocera</taxon>
        <taxon>Culicoidea</taxon>
        <taxon>Culicidae</taxon>
        <taxon>Culicinae</taxon>
        <taxon>Culicini</taxon>
        <taxon>Culex</taxon>
        <taxon>Culex</taxon>
    </lineage>
</organism>
<dbReference type="EMBL" id="HBUE01249840">
    <property type="protein sequence ID" value="CAG6553711.1"/>
    <property type="molecule type" value="Transcribed_RNA"/>
</dbReference>
<evidence type="ECO:0000313" key="1">
    <source>
        <dbReference type="EMBL" id="CAG6502472.1"/>
    </source>
</evidence>
<proteinExistence type="predicted"/>
<dbReference type="AlphaFoldDB" id="A0A8D8CYS1"/>
<reference evidence="1" key="1">
    <citation type="submission" date="2021-05" db="EMBL/GenBank/DDBJ databases">
        <authorList>
            <person name="Alioto T."/>
            <person name="Alioto T."/>
            <person name="Gomez Garrido J."/>
        </authorList>
    </citation>
    <scope>NUCLEOTIDE SEQUENCE</scope>
</reference>
<sequence length="106" mass="11533">MVRIAGESSLEEEFISRAPLSMLVKSCLFRRVINAIKVMRMMQAIRTPSPTAARVISGWDSPSIETIGTSFSFTSFALKVPPSFSIALLIGSSLPLLFLPGLISED</sequence>